<dbReference type="Pfam" id="PF10127">
    <property type="entry name" value="RlaP"/>
    <property type="match status" value="1"/>
</dbReference>
<accession>A0ABV0ARH8</accession>
<reference evidence="1 2" key="1">
    <citation type="submission" date="2024-05" db="EMBL/GenBank/DDBJ databases">
        <title>Microbispora sp.ZYX-F-249.</title>
        <authorList>
            <person name="Xie H."/>
        </authorList>
    </citation>
    <scope>NUCLEOTIDE SEQUENCE [LARGE SCALE GENOMIC DNA]</scope>
    <source>
        <strain evidence="1 2">ZYX-F-249</strain>
    </source>
</reference>
<keyword evidence="2" id="KW-1185">Reference proteome</keyword>
<sequence length="231" mass="26038">MTRSDDMTLAAPAGTVLSVVIGSRAHGLETEESDVDRRGVFVTPTPMFWRLGKPPDHVEGPLPEQFSWEVERFCVLALEGNPVVLECLWSPLVELATPHGERLLSLRRAFLSGKAERAFAGSAERQYRRLGPQDPPRPDGDVRRWKMAMHMIRLLMGAVHLARHGEPLVDVSACRDRLLAVRRGETPWPEVLEWRRRLLAELDDRAGSTLPSRPDRAAVEEFLVEVRRSAL</sequence>
<name>A0ABV0ARH8_9ACTN</name>
<evidence type="ECO:0000313" key="1">
    <source>
        <dbReference type="EMBL" id="MEN3537201.1"/>
    </source>
</evidence>
<proteinExistence type="predicted"/>
<organism evidence="1 2">
    <name type="scientific">Microbispora maris</name>
    <dbReference type="NCBI Taxonomy" id="3144104"/>
    <lineage>
        <taxon>Bacteria</taxon>
        <taxon>Bacillati</taxon>
        <taxon>Actinomycetota</taxon>
        <taxon>Actinomycetes</taxon>
        <taxon>Streptosporangiales</taxon>
        <taxon>Streptosporangiaceae</taxon>
        <taxon>Microbispora</taxon>
    </lineage>
</organism>
<dbReference type="PANTHER" id="PTHR34817">
    <property type="entry name" value="NUCLEOTIDYLTRANSFERASE"/>
    <property type="match status" value="1"/>
</dbReference>
<dbReference type="PANTHER" id="PTHR34817:SF2">
    <property type="entry name" value="NUCLEOTIDYLTRANSFERASE"/>
    <property type="match status" value="1"/>
</dbReference>
<protein>
    <submittedName>
        <fullName evidence="1">Nucleotidyltransferase domain-containing protein</fullName>
    </submittedName>
</protein>
<dbReference type="RefSeq" id="WP_346227176.1">
    <property type="nucleotide sequence ID" value="NZ_JBDJAW010000014.1"/>
</dbReference>
<dbReference type="InterPro" id="IPR018775">
    <property type="entry name" value="RlaP"/>
</dbReference>
<dbReference type="Proteomes" id="UP001447516">
    <property type="component" value="Unassembled WGS sequence"/>
</dbReference>
<dbReference type="EMBL" id="JBDJAW010000014">
    <property type="protein sequence ID" value="MEN3537201.1"/>
    <property type="molecule type" value="Genomic_DNA"/>
</dbReference>
<comment type="caution">
    <text evidence="1">The sequence shown here is derived from an EMBL/GenBank/DDBJ whole genome shotgun (WGS) entry which is preliminary data.</text>
</comment>
<gene>
    <name evidence="1" type="ORF">AAH991_18970</name>
</gene>
<evidence type="ECO:0000313" key="2">
    <source>
        <dbReference type="Proteomes" id="UP001447516"/>
    </source>
</evidence>